<dbReference type="Proteomes" id="UP000479526">
    <property type="component" value="Unassembled WGS sequence"/>
</dbReference>
<keyword evidence="3" id="KW-1185">Reference proteome</keyword>
<evidence type="ECO:0000313" key="2">
    <source>
        <dbReference type="EMBL" id="NAS27479.1"/>
    </source>
</evidence>
<feature type="transmembrane region" description="Helical" evidence="1">
    <location>
        <begin position="35"/>
        <end position="54"/>
    </location>
</feature>
<gene>
    <name evidence="2" type="ORF">GT755_38160</name>
</gene>
<dbReference type="EMBL" id="WXEW01000018">
    <property type="protein sequence ID" value="NAS27479.1"/>
    <property type="molecule type" value="Genomic_DNA"/>
</dbReference>
<proteinExistence type="predicted"/>
<protein>
    <submittedName>
        <fullName evidence="2">Uncharacterized protein</fullName>
    </submittedName>
</protein>
<dbReference type="AlphaFoldDB" id="A0A7C9K2M8"/>
<evidence type="ECO:0000256" key="1">
    <source>
        <dbReference type="SAM" id="Phobius"/>
    </source>
</evidence>
<keyword evidence="1" id="KW-0472">Membrane</keyword>
<sequence>MFSLRFRFPGLRAWLIVIVVIFTMTLLHLGYEPEMALMVVGGAITIAISAIKRLDASSSSRRA</sequence>
<dbReference type="RefSeq" id="WP_161484404.1">
    <property type="nucleotide sequence ID" value="NZ_WXEW01000018.1"/>
</dbReference>
<feature type="transmembrane region" description="Helical" evidence="1">
    <location>
        <begin position="12"/>
        <end position="29"/>
    </location>
</feature>
<keyword evidence="1" id="KW-1133">Transmembrane helix</keyword>
<comment type="caution">
    <text evidence="2">The sequence shown here is derived from an EMBL/GenBank/DDBJ whole genome shotgun (WGS) entry which is preliminary data.</text>
</comment>
<reference evidence="2 3" key="1">
    <citation type="submission" date="2020-01" db="EMBL/GenBank/DDBJ databases">
        <title>Herbidospora sp. NEAU-GS84 nov., a novel actinomycete isolated from soil.</title>
        <authorList>
            <person name="Han L."/>
        </authorList>
    </citation>
    <scope>NUCLEOTIDE SEQUENCE [LARGE SCALE GENOMIC DNA]</scope>
    <source>
        <strain evidence="2 3">NEAU-GS84</strain>
    </source>
</reference>
<keyword evidence="1" id="KW-0812">Transmembrane</keyword>
<accession>A0A7C9K2M8</accession>
<organism evidence="2 3">
    <name type="scientific">Herbidospora solisilvae</name>
    <dbReference type="NCBI Taxonomy" id="2696284"/>
    <lineage>
        <taxon>Bacteria</taxon>
        <taxon>Bacillati</taxon>
        <taxon>Actinomycetota</taxon>
        <taxon>Actinomycetes</taxon>
        <taxon>Streptosporangiales</taxon>
        <taxon>Streptosporangiaceae</taxon>
        <taxon>Herbidospora</taxon>
    </lineage>
</organism>
<name>A0A7C9K2M8_9ACTN</name>
<evidence type="ECO:0000313" key="3">
    <source>
        <dbReference type="Proteomes" id="UP000479526"/>
    </source>
</evidence>